<dbReference type="NCBIfam" id="TIGR01728">
    <property type="entry name" value="SsuA_fam"/>
    <property type="match status" value="1"/>
</dbReference>
<feature type="domain" description="Solute-binding protein family 3/N-terminal" evidence="6">
    <location>
        <begin position="41"/>
        <end position="279"/>
    </location>
</feature>
<dbReference type="SUPFAM" id="SSF53850">
    <property type="entry name" value="Periplasmic binding protein-like II"/>
    <property type="match status" value="1"/>
</dbReference>
<dbReference type="SMART" id="SM00062">
    <property type="entry name" value="PBPb"/>
    <property type="match status" value="1"/>
</dbReference>
<dbReference type="Gene3D" id="3.40.190.10">
    <property type="entry name" value="Periplasmic binding protein-like II"/>
    <property type="match status" value="2"/>
</dbReference>
<keyword evidence="8" id="KW-1185">Reference proteome</keyword>
<gene>
    <name evidence="7" type="ORF">ACFQ5K_00780</name>
</gene>
<proteinExistence type="inferred from homology"/>
<evidence type="ECO:0000259" key="6">
    <source>
        <dbReference type="SMART" id="SM00062"/>
    </source>
</evidence>
<organism evidence="7 8">
    <name type="scientific">Lacticaseibacillus hegangensis</name>
    <dbReference type="NCBI Taxonomy" id="2486010"/>
    <lineage>
        <taxon>Bacteria</taxon>
        <taxon>Bacillati</taxon>
        <taxon>Bacillota</taxon>
        <taxon>Bacilli</taxon>
        <taxon>Lactobacillales</taxon>
        <taxon>Lactobacillaceae</taxon>
        <taxon>Lacticaseibacillus</taxon>
    </lineage>
</organism>
<dbReference type="InterPro" id="IPR015168">
    <property type="entry name" value="SsuA/THI5"/>
</dbReference>
<evidence type="ECO:0000256" key="5">
    <source>
        <dbReference type="SAM" id="SignalP"/>
    </source>
</evidence>
<dbReference type="InterPro" id="IPR001638">
    <property type="entry name" value="Solute-binding_3/MltF_N"/>
</dbReference>
<evidence type="ECO:0000256" key="2">
    <source>
        <dbReference type="ARBA" id="ARBA00010742"/>
    </source>
</evidence>
<evidence type="ECO:0000313" key="8">
    <source>
        <dbReference type="Proteomes" id="UP001597212"/>
    </source>
</evidence>
<comment type="similarity">
    <text evidence="2">Belongs to the bacterial solute-binding protein SsuA/TauA family.</text>
</comment>
<dbReference type="PANTHER" id="PTHR30024">
    <property type="entry name" value="ALIPHATIC SULFONATES-BINDING PROTEIN-RELATED"/>
    <property type="match status" value="1"/>
</dbReference>
<evidence type="ECO:0000256" key="1">
    <source>
        <dbReference type="ARBA" id="ARBA00004418"/>
    </source>
</evidence>
<protein>
    <submittedName>
        <fullName evidence="7">Aliphatic sulfonate ABC transporter substrate-binding protein</fullName>
    </submittedName>
</protein>
<evidence type="ECO:0000313" key="7">
    <source>
        <dbReference type="EMBL" id="MFD1439926.1"/>
    </source>
</evidence>
<dbReference type="EMBL" id="JBHTOK010000004">
    <property type="protein sequence ID" value="MFD1439926.1"/>
    <property type="molecule type" value="Genomic_DNA"/>
</dbReference>
<keyword evidence="4 5" id="KW-0732">Signal</keyword>
<name>A0ABW4CTN6_9LACO</name>
<dbReference type="Proteomes" id="UP001597212">
    <property type="component" value="Unassembled WGS sequence"/>
</dbReference>
<feature type="chain" id="PRO_5046558394" evidence="5">
    <location>
        <begin position="23"/>
        <end position="323"/>
    </location>
</feature>
<dbReference type="InterPro" id="IPR010067">
    <property type="entry name" value="ABC_SsuA_sub-bd"/>
</dbReference>
<comment type="caution">
    <text evidence="7">The sequence shown here is derived from an EMBL/GenBank/DDBJ whole genome shotgun (WGS) entry which is preliminary data.</text>
</comment>
<evidence type="ECO:0000256" key="4">
    <source>
        <dbReference type="ARBA" id="ARBA00022729"/>
    </source>
</evidence>
<dbReference type="Pfam" id="PF09084">
    <property type="entry name" value="NMT1"/>
    <property type="match status" value="1"/>
</dbReference>
<evidence type="ECO:0000256" key="3">
    <source>
        <dbReference type="ARBA" id="ARBA00022448"/>
    </source>
</evidence>
<reference evidence="8" key="1">
    <citation type="journal article" date="2019" name="Int. J. Syst. Evol. Microbiol.">
        <title>The Global Catalogue of Microorganisms (GCM) 10K type strain sequencing project: providing services to taxonomists for standard genome sequencing and annotation.</title>
        <authorList>
            <consortium name="The Broad Institute Genomics Platform"/>
            <consortium name="The Broad Institute Genome Sequencing Center for Infectious Disease"/>
            <person name="Wu L."/>
            <person name="Ma J."/>
        </authorList>
    </citation>
    <scope>NUCLEOTIDE SEQUENCE [LARGE SCALE GENOMIC DNA]</scope>
    <source>
        <strain evidence="8">CCM 8912</strain>
    </source>
</reference>
<comment type="subcellular location">
    <subcellularLocation>
        <location evidence="1">Periplasm</location>
    </subcellularLocation>
</comment>
<sequence>MKSKRLKVSALLVLLAAWLAIAGYGYTQTRPSSSEKNQLTRVVIGYQKADPADISRQHGELVKKMKKAGYQVVFKEFQDGAALMTALKSGNINYARLGDTPPVVNQANGLDLVYIGAGASKEYGTGVLVKKNSGINTLADLKGKRIAYAKGTAAQFAIIQTLAKAGLALNDVKLVNMDQGAASVAFAKGSVDAWVTWDPYTATAQVQQNAKLLTNAKGLAKNRDFVVSTRSYATKHKAISKALIKYMGQDMAWARTHHTQLINMLSKTLKLSKPIIKLDVERRTYSMTPVTDAIVQEQQKIADVFYEQGLIKKKIQVKDALLK</sequence>
<accession>A0ABW4CTN6</accession>
<dbReference type="PANTHER" id="PTHR30024:SF42">
    <property type="entry name" value="ALIPHATIC SULFONATES-BINDING PROTEIN-RELATED"/>
    <property type="match status" value="1"/>
</dbReference>
<feature type="signal peptide" evidence="5">
    <location>
        <begin position="1"/>
        <end position="22"/>
    </location>
</feature>
<keyword evidence="3" id="KW-0813">Transport</keyword>
<dbReference type="RefSeq" id="WP_125755842.1">
    <property type="nucleotide sequence ID" value="NZ_JBHTOK010000004.1"/>
</dbReference>